<accession>A0A1A6B900</accession>
<dbReference type="AlphaFoldDB" id="A0A1A6B900"/>
<evidence type="ECO:0000256" key="1">
    <source>
        <dbReference type="SAM" id="MobiDB-lite"/>
    </source>
</evidence>
<sequence length="115" mass="12536">MKRKPVTVTHAAIQAAARKNTKASARLEGREVPADFVRSPAVERYIAESGTSDAIGPRYEPGRTKVQTELTQSGTGDPADDLLSFLKTEIWPLLEDRSPTTKAEREQMLGDPAAD</sequence>
<dbReference type="EMBL" id="MAEM01000507">
    <property type="protein sequence ID" value="OBR98718.1"/>
    <property type="molecule type" value="Genomic_DNA"/>
</dbReference>
<evidence type="ECO:0000313" key="3">
    <source>
        <dbReference type="Proteomes" id="UP000093757"/>
    </source>
</evidence>
<protein>
    <submittedName>
        <fullName evidence="2">Uncharacterized protein</fullName>
    </submittedName>
</protein>
<feature type="compositionally biased region" description="Basic and acidic residues" evidence="1">
    <location>
        <begin position="95"/>
        <end position="108"/>
    </location>
</feature>
<dbReference type="OrthoDB" id="27145at2"/>
<comment type="caution">
    <text evidence="2">The sequence shown here is derived from an EMBL/GenBank/DDBJ whole genome shotgun (WGS) entry which is preliminary data.</text>
</comment>
<feature type="region of interest" description="Disordered" evidence="1">
    <location>
        <begin position="95"/>
        <end position="115"/>
    </location>
</feature>
<dbReference type="Proteomes" id="UP000093757">
    <property type="component" value="Unassembled WGS sequence"/>
</dbReference>
<reference evidence="2 3" key="1">
    <citation type="submission" date="2016-06" db="EMBL/GenBank/DDBJ databases">
        <authorList>
            <person name="Kjaerup R.B."/>
            <person name="Dalgaard T.S."/>
            <person name="Juul-Madsen H.R."/>
        </authorList>
    </citation>
    <scope>NUCLEOTIDE SEQUENCE [LARGE SCALE GENOMIC DNA]</scope>
    <source>
        <strain evidence="2 3">1245752.6</strain>
    </source>
</reference>
<gene>
    <name evidence="2" type="ORF">A9W98_34120</name>
</gene>
<name>A0A1A6B900_MYCGO</name>
<feature type="region of interest" description="Disordered" evidence="1">
    <location>
        <begin position="1"/>
        <end position="25"/>
    </location>
</feature>
<proteinExistence type="predicted"/>
<organism evidence="2 3">
    <name type="scientific">Mycobacterium gordonae</name>
    <dbReference type="NCBI Taxonomy" id="1778"/>
    <lineage>
        <taxon>Bacteria</taxon>
        <taxon>Bacillati</taxon>
        <taxon>Actinomycetota</taxon>
        <taxon>Actinomycetes</taxon>
        <taxon>Mycobacteriales</taxon>
        <taxon>Mycobacteriaceae</taxon>
        <taxon>Mycobacterium</taxon>
    </lineage>
</organism>
<evidence type="ECO:0000313" key="2">
    <source>
        <dbReference type="EMBL" id="OBR98718.1"/>
    </source>
</evidence>